<dbReference type="AlphaFoldDB" id="A0AAN7A0P0"/>
<dbReference type="InterPro" id="IPR019826">
    <property type="entry name" value="Carboxylesterase_B_AS"/>
</dbReference>
<keyword evidence="3" id="KW-0732">Signal</keyword>
<dbReference type="EMBL" id="MU856846">
    <property type="protein sequence ID" value="KAK4157747.1"/>
    <property type="molecule type" value="Genomic_DNA"/>
</dbReference>
<dbReference type="Pfam" id="PF00135">
    <property type="entry name" value="COesterase"/>
    <property type="match status" value="1"/>
</dbReference>
<evidence type="ECO:0000256" key="2">
    <source>
        <dbReference type="ARBA" id="ARBA00022801"/>
    </source>
</evidence>
<evidence type="ECO:0000256" key="3">
    <source>
        <dbReference type="RuleBase" id="RU361235"/>
    </source>
</evidence>
<sequence>MKLPFLALLPAVAVAACAEGLTAKTRNGTYLGRYLAEFDQELFLGIPFARSRVWRKPEPLTESWKGARSAEWNGAVCYPPDKLAAEVTNVTQVSEDCLNLNIVRPSRASLAKVESKDKLLPVAVWLYGGGFYDGFGADFNSNFSYVVQASVGQGMPIMAVTLNYRVGVLGFPGGKEAAAAGIANLGLKDQRQALRWIQENIAAFGGDPDKVTLWGQSAGATSVAAQILAYGGKSGESLFRGAIMISSSVGVVNTYRADDSRQVGNYAALLNHTGCLDAVTGDSLDCIRNTPVPELYEAGNKVGGVLTWYPATDDDFIAKPPTVQLLAGEFPRDLTLLSGTNSDEGFEYSESLTRGTPNGIQTEEQLRAGASALMPMARPETLDLVFRTYPVDGPRPPYAWSSPNPSFCDGLEAAGMK</sequence>
<gene>
    <name evidence="5" type="ORF">C8A00DRAFT_29284</name>
</gene>
<dbReference type="PANTHER" id="PTHR43918:SF4">
    <property type="entry name" value="CARBOXYLIC ESTER HYDROLASE"/>
    <property type="match status" value="1"/>
</dbReference>
<dbReference type="InterPro" id="IPR029058">
    <property type="entry name" value="AB_hydrolase_fold"/>
</dbReference>
<reference evidence="5" key="1">
    <citation type="journal article" date="2023" name="Mol. Phylogenet. Evol.">
        <title>Genome-scale phylogeny and comparative genomics of the fungal order Sordariales.</title>
        <authorList>
            <person name="Hensen N."/>
            <person name="Bonometti L."/>
            <person name="Westerberg I."/>
            <person name="Brannstrom I.O."/>
            <person name="Guillou S."/>
            <person name="Cros-Aarteil S."/>
            <person name="Calhoun S."/>
            <person name="Haridas S."/>
            <person name="Kuo A."/>
            <person name="Mondo S."/>
            <person name="Pangilinan J."/>
            <person name="Riley R."/>
            <person name="LaButti K."/>
            <person name="Andreopoulos B."/>
            <person name="Lipzen A."/>
            <person name="Chen C."/>
            <person name="Yan M."/>
            <person name="Daum C."/>
            <person name="Ng V."/>
            <person name="Clum A."/>
            <person name="Steindorff A."/>
            <person name="Ohm R.A."/>
            <person name="Martin F."/>
            <person name="Silar P."/>
            <person name="Natvig D.O."/>
            <person name="Lalanne C."/>
            <person name="Gautier V."/>
            <person name="Ament-Velasquez S.L."/>
            <person name="Kruys A."/>
            <person name="Hutchinson M.I."/>
            <person name="Powell A.J."/>
            <person name="Barry K."/>
            <person name="Miller A.N."/>
            <person name="Grigoriev I.V."/>
            <person name="Debuchy R."/>
            <person name="Gladieux P."/>
            <person name="Hiltunen Thoren M."/>
            <person name="Johannesson H."/>
        </authorList>
    </citation>
    <scope>NUCLEOTIDE SEQUENCE</scope>
    <source>
        <strain evidence="5">CBS 538.74</strain>
    </source>
</reference>
<dbReference type="InterPro" id="IPR050654">
    <property type="entry name" value="AChE-related_enzymes"/>
</dbReference>
<evidence type="ECO:0000256" key="1">
    <source>
        <dbReference type="ARBA" id="ARBA00005964"/>
    </source>
</evidence>
<evidence type="ECO:0000313" key="5">
    <source>
        <dbReference type="EMBL" id="KAK4157747.1"/>
    </source>
</evidence>
<evidence type="ECO:0000259" key="4">
    <source>
        <dbReference type="Pfam" id="PF00135"/>
    </source>
</evidence>
<dbReference type="PANTHER" id="PTHR43918">
    <property type="entry name" value="ACETYLCHOLINESTERASE"/>
    <property type="match status" value="1"/>
</dbReference>
<dbReference type="InterPro" id="IPR002018">
    <property type="entry name" value="CarbesteraseB"/>
</dbReference>
<dbReference type="Proteomes" id="UP001302745">
    <property type="component" value="Unassembled WGS sequence"/>
</dbReference>
<dbReference type="PROSITE" id="PS51257">
    <property type="entry name" value="PROKAR_LIPOPROTEIN"/>
    <property type="match status" value="1"/>
</dbReference>
<feature type="domain" description="Carboxylesterase type B" evidence="4">
    <location>
        <begin position="23"/>
        <end position="354"/>
    </location>
</feature>
<dbReference type="EC" id="3.1.1.-" evidence="3"/>
<dbReference type="GO" id="GO:0052689">
    <property type="term" value="F:carboxylic ester hydrolase activity"/>
    <property type="evidence" value="ECO:0007669"/>
    <property type="project" value="TreeGrafter"/>
</dbReference>
<proteinExistence type="inferred from homology"/>
<name>A0AAN7A0P0_9PEZI</name>
<dbReference type="Gene3D" id="3.40.50.1820">
    <property type="entry name" value="alpha/beta hydrolase"/>
    <property type="match status" value="1"/>
</dbReference>
<protein>
    <recommendedName>
        <fullName evidence="3">Carboxylic ester hydrolase</fullName>
        <ecNumber evidence="3">3.1.1.-</ecNumber>
    </recommendedName>
</protein>
<dbReference type="SUPFAM" id="SSF53474">
    <property type="entry name" value="alpha/beta-Hydrolases"/>
    <property type="match status" value="1"/>
</dbReference>
<keyword evidence="6" id="KW-1185">Reference proteome</keyword>
<comment type="caution">
    <text evidence="5">The sequence shown here is derived from an EMBL/GenBank/DDBJ whole genome shotgun (WGS) entry which is preliminary data.</text>
</comment>
<reference evidence="5" key="2">
    <citation type="submission" date="2023-05" db="EMBL/GenBank/DDBJ databases">
        <authorList>
            <consortium name="Lawrence Berkeley National Laboratory"/>
            <person name="Steindorff A."/>
            <person name="Hensen N."/>
            <person name="Bonometti L."/>
            <person name="Westerberg I."/>
            <person name="Brannstrom I.O."/>
            <person name="Guillou S."/>
            <person name="Cros-Aarteil S."/>
            <person name="Calhoun S."/>
            <person name="Haridas S."/>
            <person name="Kuo A."/>
            <person name="Mondo S."/>
            <person name="Pangilinan J."/>
            <person name="Riley R."/>
            <person name="Labutti K."/>
            <person name="Andreopoulos B."/>
            <person name="Lipzen A."/>
            <person name="Chen C."/>
            <person name="Yanf M."/>
            <person name="Daum C."/>
            <person name="Ng V."/>
            <person name="Clum A."/>
            <person name="Ohm R."/>
            <person name="Martin F."/>
            <person name="Silar P."/>
            <person name="Natvig D."/>
            <person name="Lalanne C."/>
            <person name="Gautier V."/>
            <person name="Ament-Velasquez S.L."/>
            <person name="Kruys A."/>
            <person name="Hutchinson M.I."/>
            <person name="Powell A.J."/>
            <person name="Barry K."/>
            <person name="Miller A.N."/>
            <person name="Grigoriev I.V."/>
            <person name="Debuchy R."/>
            <person name="Gladieux P."/>
            <person name="Thoren M.H."/>
            <person name="Johannesson H."/>
        </authorList>
    </citation>
    <scope>NUCLEOTIDE SEQUENCE</scope>
    <source>
        <strain evidence="5">CBS 538.74</strain>
    </source>
</reference>
<comment type="similarity">
    <text evidence="1 3">Belongs to the type-B carboxylesterase/lipase family.</text>
</comment>
<evidence type="ECO:0000313" key="6">
    <source>
        <dbReference type="Proteomes" id="UP001302745"/>
    </source>
</evidence>
<feature type="signal peptide" evidence="3">
    <location>
        <begin position="1"/>
        <end position="18"/>
    </location>
</feature>
<feature type="chain" id="PRO_5042662026" description="Carboxylic ester hydrolase" evidence="3">
    <location>
        <begin position="19"/>
        <end position="417"/>
    </location>
</feature>
<organism evidence="5 6">
    <name type="scientific">Chaetomidium leptoderma</name>
    <dbReference type="NCBI Taxonomy" id="669021"/>
    <lineage>
        <taxon>Eukaryota</taxon>
        <taxon>Fungi</taxon>
        <taxon>Dikarya</taxon>
        <taxon>Ascomycota</taxon>
        <taxon>Pezizomycotina</taxon>
        <taxon>Sordariomycetes</taxon>
        <taxon>Sordariomycetidae</taxon>
        <taxon>Sordariales</taxon>
        <taxon>Chaetomiaceae</taxon>
        <taxon>Chaetomidium</taxon>
    </lineage>
</organism>
<keyword evidence="2 3" id="KW-0378">Hydrolase</keyword>
<dbReference type="PROSITE" id="PS00122">
    <property type="entry name" value="CARBOXYLESTERASE_B_1"/>
    <property type="match status" value="1"/>
</dbReference>
<accession>A0AAN7A0P0</accession>